<evidence type="ECO:0000313" key="5">
    <source>
        <dbReference type="Proteomes" id="UP000001194"/>
    </source>
</evidence>
<dbReference type="Proteomes" id="UP000001194">
    <property type="component" value="Unassembled WGS sequence"/>
</dbReference>
<protein>
    <submittedName>
        <fullName evidence="4">Predicted protein</fullName>
    </submittedName>
</protein>
<dbReference type="STRING" id="486041.B0DKK6"/>
<accession>B0DKK6</accession>
<dbReference type="InterPro" id="IPR027410">
    <property type="entry name" value="TCP-1-like_intermed_sf"/>
</dbReference>
<dbReference type="HOGENOM" id="CLU_1777788_0_0_1"/>
<evidence type="ECO:0000256" key="3">
    <source>
        <dbReference type="ARBA" id="ARBA00023186"/>
    </source>
</evidence>
<dbReference type="KEGG" id="lbc:LACBIDRAFT_303887"/>
<dbReference type="OrthoDB" id="10248520at2759"/>
<dbReference type="InParanoid" id="B0DKK6"/>
<dbReference type="Pfam" id="PF00118">
    <property type="entry name" value="Cpn60_TCP1"/>
    <property type="match status" value="1"/>
</dbReference>
<dbReference type="InterPro" id="IPR017998">
    <property type="entry name" value="Chaperone_TCP-1"/>
</dbReference>
<dbReference type="GO" id="GO:0140662">
    <property type="term" value="F:ATP-dependent protein folding chaperone"/>
    <property type="evidence" value="ECO:0007669"/>
    <property type="project" value="InterPro"/>
</dbReference>
<reference evidence="4 5" key="1">
    <citation type="journal article" date="2008" name="Nature">
        <title>The genome of Laccaria bicolor provides insights into mycorrhizal symbiosis.</title>
        <authorList>
            <person name="Martin F."/>
            <person name="Aerts A."/>
            <person name="Ahren D."/>
            <person name="Brun A."/>
            <person name="Danchin E.G.J."/>
            <person name="Duchaussoy F."/>
            <person name="Gibon J."/>
            <person name="Kohler A."/>
            <person name="Lindquist E."/>
            <person name="Pereda V."/>
            <person name="Salamov A."/>
            <person name="Shapiro H.J."/>
            <person name="Wuyts J."/>
            <person name="Blaudez D."/>
            <person name="Buee M."/>
            <person name="Brokstein P."/>
            <person name="Canbaeck B."/>
            <person name="Cohen D."/>
            <person name="Courty P.E."/>
            <person name="Coutinho P.M."/>
            <person name="Delaruelle C."/>
            <person name="Detter J.C."/>
            <person name="Deveau A."/>
            <person name="DiFazio S."/>
            <person name="Duplessis S."/>
            <person name="Fraissinet-Tachet L."/>
            <person name="Lucic E."/>
            <person name="Frey-Klett P."/>
            <person name="Fourrey C."/>
            <person name="Feussner I."/>
            <person name="Gay G."/>
            <person name="Grimwood J."/>
            <person name="Hoegger P.J."/>
            <person name="Jain P."/>
            <person name="Kilaru S."/>
            <person name="Labbe J."/>
            <person name="Lin Y.C."/>
            <person name="Legue V."/>
            <person name="Le Tacon F."/>
            <person name="Marmeisse R."/>
            <person name="Melayah D."/>
            <person name="Montanini B."/>
            <person name="Muratet M."/>
            <person name="Nehls U."/>
            <person name="Niculita-Hirzel H."/>
            <person name="Oudot-Le Secq M.P."/>
            <person name="Peter M."/>
            <person name="Quesneville H."/>
            <person name="Rajashekar B."/>
            <person name="Reich M."/>
            <person name="Rouhier N."/>
            <person name="Schmutz J."/>
            <person name="Yin T."/>
            <person name="Chalot M."/>
            <person name="Henrissat B."/>
            <person name="Kuees U."/>
            <person name="Lucas S."/>
            <person name="Van de Peer Y."/>
            <person name="Podila G.K."/>
            <person name="Polle A."/>
            <person name="Pukkila P.J."/>
            <person name="Richardson P.M."/>
            <person name="Rouze P."/>
            <person name="Sanders I.R."/>
            <person name="Stajich J.E."/>
            <person name="Tunlid A."/>
            <person name="Tuskan G."/>
            <person name="Grigoriev I.V."/>
        </authorList>
    </citation>
    <scope>NUCLEOTIDE SEQUENCE [LARGE SCALE GENOMIC DNA]</scope>
    <source>
        <strain evidence="5">S238N-H82 / ATCC MYA-4686</strain>
    </source>
</reference>
<evidence type="ECO:0000256" key="1">
    <source>
        <dbReference type="ARBA" id="ARBA00022741"/>
    </source>
</evidence>
<proteinExistence type="predicted"/>
<keyword evidence="2" id="KW-0067">ATP-binding</keyword>
<dbReference type="SUPFAM" id="SSF52029">
    <property type="entry name" value="GroEL apical domain-like"/>
    <property type="match status" value="1"/>
</dbReference>
<organism evidence="5">
    <name type="scientific">Laccaria bicolor (strain S238N-H82 / ATCC MYA-4686)</name>
    <name type="common">Bicoloured deceiver</name>
    <name type="synonym">Laccaria laccata var. bicolor</name>
    <dbReference type="NCBI Taxonomy" id="486041"/>
    <lineage>
        <taxon>Eukaryota</taxon>
        <taxon>Fungi</taxon>
        <taxon>Dikarya</taxon>
        <taxon>Basidiomycota</taxon>
        <taxon>Agaricomycotina</taxon>
        <taxon>Agaricomycetes</taxon>
        <taxon>Agaricomycetidae</taxon>
        <taxon>Agaricales</taxon>
        <taxon>Agaricineae</taxon>
        <taxon>Hydnangiaceae</taxon>
        <taxon>Laccaria</taxon>
    </lineage>
</organism>
<dbReference type="AlphaFoldDB" id="B0DKK6"/>
<evidence type="ECO:0000256" key="2">
    <source>
        <dbReference type="ARBA" id="ARBA00022840"/>
    </source>
</evidence>
<dbReference type="InterPro" id="IPR002423">
    <property type="entry name" value="Cpn60/GroEL/TCP-1"/>
</dbReference>
<dbReference type="EMBL" id="DS547115">
    <property type="protein sequence ID" value="EDR05083.1"/>
    <property type="molecule type" value="Genomic_DNA"/>
</dbReference>
<dbReference type="Gene3D" id="3.50.7.10">
    <property type="entry name" value="GroEL"/>
    <property type="match status" value="1"/>
</dbReference>
<dbReference type="GO" id="GO:0005524">
    <property type="term" value="F:ATP binding"/>
    <property type="evidence" value="ECO:0007669"/>
    <property type="project" value="UniProtKB-KW"/>
</dbReference>
<keyword evidence="1" id="KW-0547">Nucleotide-binding</keyword>
<keyword evidence="5" id="KW-1185">Reference proteome</keyword>
<keyword evidence="3" id="KW-0143">Chaperone</keyword>
<dbReference type="PANTHER" id="PTHR11353">
    <property type="entry name" value="CHAPERONIN"/>
    <property type="match status" value="1"/>
</dbReference>
<dbReference type="RefSeq" id="XP_001884473.1">
    <property type="nucleotide sequence ID" value="XM_001884438.1"/>
</dbReference>
<sequence length="146" mass="16067">MSRLKTLIANTCTDVDGDSISVTSTLSMNTDKIKIFGARVKLIYNYPESLLTETGIMIIEHADFEGLEWLSLVTGVEIASTFDRPDLVRLVQCELVEEIGEDKHIEFSGVAAGEPCTVVLCGSTNQMADEAERSLHDALPVWFQTV</sequence>
<dbReference type="Gene3D" id="3.30.260.10">
    <property type="entry name" value="TCP-1-like chaperonin intermediate domain"/>
    <property type="match status" value="1"/>
</dbReference>
<name>B0DKK6_LACBS</name>
<gene>
    <name evidence="4" type="ORF">LACBIDRAFT_303887</name>
</gene>
<dbReference type="SUPFAM" id="SSF54849">
    <property type="entry name" value="GroEL-intermediate domain like"/>
    <property type="match status" value="1"/>
</dbReference>
<dbReference type="InterPro" id="IPR027409">
    <property type="entry name" value="GroEL-like_apical_dom_sf"/>
</dbReference>
<evidence type="ECO:0000313" key="4">
    <source>
        <dbReference type="EMBL" id="EDR05083.1"/>
    </source>
</evidence>
<dbReference type="GeneID" id="6080115"/>